<dbReference type="GO" id="GO:0008168">
    <property type="term" value="F:methyltransferase activity"/>
    <property type="evidence" value="ECO:0007669"/>
    <property type="project" value="UniProtKB-KW"/>
</dbReference>
<reference evidence="3" key="1">
    <citation type="journal article" date="2019" name="Int. J. Syst. Evol. Microbiol.">
        <title>The Global Catalogue of Microorganisms (GCM) 10K type strain sequencing project: providing services to taxonomists for standard genome sequencing and annotation.</title>
        <authorList>
            <consortium name="The Broad Institute Genomics Platform"/>
            <consortium name="The Broad Institute Genome Sequencing Center for Infectious Disease"/>
            <person name="Wu L."/>
            <person name="Ma J."/>
        </authorList>
    </citation>
    <scope>NUCLEOTIDE SEQUENCE [LARGE SCALE GENOMIC DNA]</scope>
    <source>
        <strain evidence="3">CCUG 49452</strain>
    </source>
</reference>
<dbReference type="PANTHER" id="PTHR34203:SF15">
    <property type="entry name" value="SLL1173 PROTEIN"/>
    <property type="match status" value="1"/>
</dbReference>
<keyword evidence="2" id="KW-0808">Transferase</keyword>
<dbReference type="NCBIfam" id="TIGR01444">
    <property type="entry name" value="fkbM_fam"/>
    <property type="match status" value="1"/>
</dbReference>
<dbReference type="Pfam" id="PF13489">
    <property type="entry name" value="Methyltransf_23"/>
    <property type="match status" value="1"/>
</dbReference>
<dbReference type="Gene3D" id="3.40.50.150">
    <property type="entry name" value="Vaccinia Virus protein VP39"/>
    <property type="match status" value="1"/>
</dbReference>
<dbReference type="InterPro" id="IPR006342">
    <property type="entry name" value="FkbM_mtfrase"/>
</dbReference>
<evidence type="ECO:0000313" key="3">
    <source>
        <dbReference type="Proteomes" id="UP001596001"/>
    </source>
</evidence>
<sequence length="732" mass="82503">MLRNVLASVFQSSENKNTQNEKSKTISHEYAQLNAQLHLERSDYGTSGRQWATTVQYLLQQSKSSSVLDYGCGKQTLAQSLPDIKILGFDPAIPGLDKPPMPSDLLVCTDVLEHVEPEFIDHVLDDLSRLTKKIALITVATRPAVKKLADGRNAHLTVQPFSWWQDRFEKRFDIIGIKEQPGFEFALILRGLNFQESIIIPEDFKPFSKKEEESNTTPSESSRKIPVGVVKHGDNKILFTTPNQMTAWRVNSFYEKEPHTVRWLESIPKDSVFLDIGANVGMYSIFAAVVSQAKVYAFEPESQNYAALNQNISINKLSEKLLAFPLAISNKTGADKLFLSGFDTGGSCHSFGADVGFDLKPRGHAFVQGAFSTTIDELVATGTLPIPDFVKIDVDGFEHKVIEGAQKTLKDPKVKSVIIELNTKLPEHKAAAEMLEKLGFFYDNDQVMHAQRKSGAFEGVAEFIFWKNKKEISNLTTERALGIPTSMQARAVMNYAIDKILSTAIADDPFPYLVVDNIFPPDYYQQILANFPGLDAVRPLSESGRVQKGSYKERLTVLFNPEDFSRMSPKQIEFWSEFASWLYSEAFLSAVIFKFRQTLESRISNIINAEGKINVRGDALLVNDQTNYAIGPHTDAPHRLVTFLFYMPENDKDRDLGTSIYLPKKEGFTCWGGPHYPHDQFDLVDTVEFLPNRLLMFPKTEKTFHGVEPVLREGVNRKLLINNIRILNKTTH</sequence>
<evidence type="ECO:0000313" key="2">
    <source>
        <dbReference type="EMBL" id="MFC4789692.1"/>
    </source>
</evidence>
<feature type="domain" description="Methyltransferase FkbM" evidence="1">
    <location>
        <begin position="275"/>
        <end position="441"/>
    </location>
</feature>
<dbReference type="Proteomes" id="UP001596001">
    <property type="component" value="Unassembled WGS sequence"/>
</dbReference>
<proteinExistence type="predicted"/>
<dbReference type="SUPFAM" id="SSF53335">
    <property type="entry name" value="S-adenosyl-L-methionine-dependent methyltransferases"/>
    <property type="match status" value="2"/>
</dbReference>
<dbReference type="InterPro" id="IPR029063">
    <property type="entry name" value="SAM-dependent_MTases_sf"/>
</dbReference>
<organism evidence="2 3">
    <name type="scientific">Giesbergeria sinuosa</name>
    <dbReference type="NCBI Taxonomy" id="80883"/>
    <lineage>
        <taxon>Bacteria</taxon>
        <taxon>Pseudomonadati</taxon>
        <taxon>Pseudomonadota</taxon>
        <taxon>Betaproteobacteria</taxon>
        <taxon>Burkholderiales</taxon>
        <taxon>Comamonadaceae</taxon>
        <taxon>Giesbergeria</taxon>
    </lineage>
</organism>
<dbReference type="RefSeq" id="WP_382433318.1">
    <property type="nucleotide sequence ID" value="NZ_JBHSHJ010000010.1"/>
</dbReference>
<name>A0ABV9QH75_9BURK</name>
<keyword evidence="3" id="KW-1185">Reference proteome</keyword>
<accession>A0ABV9QH75</accession>
<comment type="caution">
    <text evidence="2">The sequence shown here is derived from an EMBL/GenBank/DDBJ whole genome shotgun (WGS) entry which is preliminary data.</text>
</comment>
<gene>
    <name evidence="2" type="ORF">ACFO6X_11955</name>
</gene>
<dbReference type="Gene3D" id="2.60.120.620">
    <property type="entry name" value="q2cbj1_9rhob like domain"/>
    <property type="match status" value="1"/>
</dbReference>
<dbReference type="EMBL" id="JBHSHJ010000010">
    <property type="protein sequence ID" value="MFC4789692.1"/>
    <property type="molecule type" value="Genomic_DNA"/>
</dbReference>
<dbReference type="GO" id="GO:0032259">
    <property type="term" value="P:methylation"/>
    <property type="evidence" value="ECO:0007669"/>
    <property type="project" value="UniProtKB-KW"/>
</dbReference>
<dbReference type="Pfam" id="PF05050">
    <property type="entry name" value="Methyltransf_21"/>
    <property type="match status" value="1"/>
</dbReference>
<protein>
    <submittedName>
        <fullName evidence="2">FkbM family methyltransferase</fullName>
    </submittedName>
</protein>
<dbReference type="PANTHER" id="PTHR34203">
    <property type="entry name" value="METHYLTRANSFERASE, FKBM FAMILY PROTEIN"/>
    <property type="match status" value="1"/>
</dbReference>
<keyword evidence="2" id="KW-0489">Methyltransferase</keyword>
<dbReference type="InterPro" id="IPR052514">
    <property type="entry name" value="SAM-dependent_MTase"/>
</dbReference>
<evidence type="ECO:0000259" key="1">
    <source>
        <dbReference type="Pfam" id="PF05050"/>
    </source>
</evidence>